<protein>
    <submittedName>
        <fullName evidence="1">Uncharacterized protein</fullName>
    </submittedName>
</protein>
<proteinExistence type="predicted"/>
<keyword evidence="2" id="KW-1185">Reference proteome</keyword>
<organism evidence="1 2">
    <name type="scientific">Cuscuta campestris</name>
    <dbReference type="NCBI Taxonomy" id="132261"/>
    <lineage>
        <taxon>Eukaryota</taxon>
        <taxon>Viridiplantae</taxon>
        <taxon>Streptophyta</taxon>
        <taxon>Embryophyta</taxon>
        <taxon>Tracheophyta</taxon>
        <taxon>Spermatophyta</taxon>
        <taxon>Magnoliopsida</taxon>
        <taxon>eudicotyledons</taxon>
        <taxon>Gunneridae</taxon>
        <taxon>Pentapetalae</taxon>
        <taxon>asterids</taxon>
        <taxon>lamiids</taxon>
        <taxon>Solanales</taxon>
        <taxon>Convolvulaceae</taxon>
        <taxon>Cuscuteae</taxon>
        <taxon>Cuscuta</taxon>
        <taxon>Cuscuta subgen. Grammica</taxon>
        <taxon>Cuscuta sect. Cleistogrammica</taxon>
    </lineage>
</organism>
<dbReference type="AlphaFoldDB" id="A0A484M1R9"/>
<dbReference type="Proteomes" id="UP000595140">
    <property type="component" value="Unassembled WGS sequence"/>
</dbReference>
<reference evidence="1 2" key="1">
    <citation type="submission" date="2018-04" db="EMBL/GenBank/DDBJ databases">
        <authorList>
            <person name="Vogel A."/>
        </authorList>
    </citation>
    <scope>NUCLEOTIDE SEQUENCE [LARGE SCALE GENOMIC DNA]</scope>
</reference>
<evidence type="ECO:0000313" key="2">
    <source>
        <dbReference type="Proteomes" id="UP000595140"/>
    </source>
</evidence>
<gene>
    <name evidence="1" type="ORF">CCAM_LOCUS24303</name>
</gene>
<dbReference type="EMBL" id="OOIL02002358">
    <property type="protein sequence ID" value="VFQ82527.1"/>
    <property type="molecule type" value="Genomic_DNA"/>
</dbReference>
<evidence type="ECO:0000313" key="1">
    <source>
        <dbReference type="EMBL" id="VFQ82527.1"/>
    </source>
</evidence>
<accession>A0A484M1R9</accession>
<sequence length="67" mass="6835">MGVCCAEDDGGGGHCGSGLGSHVGAGSVLVDFVGSARGGHVFRPLPTIVICAPVTYLYIHTFQVKFL</sequence>
<name>A0A484M1R9_9ASTE</name>